<reference evidence="2" key="1">
    <citation type="journal article" date="2019" name="Int. J. Syst. Evol. Microbiol.">
        <title>The Global Catalogue of Microorganisms (GCM) 10K type strain sequencing project: providing services to taxonomists for standard genome sequencing and annotation.</title>
        <authorList>
            <consortium name="The Broad Institute Genomics Platform"/>
            <consortium name="The Broad Institute Genome Sequencing Center for Infectious Disease"/>
            <person name="Wu L."/>
            <person name="Ma J."/>
        </authorList>
    </citation>
    <scope>NUCLEOTIDE SEQUENCE [LARGE SCALE GENOMIC DNA]</scope>
    <source>
        <strain evidence="2">KCTC 52232</strain>
    </source>
</reference>
<dbReference type="PROSITE" id="PS51257">
    <property type="entry name" value="PROKAR_LIPOPROTEIN"/>
    <property type="match status" value="1"/>
</dbReference>
<name>A0ABW5XN55_9SPHI</name>
<organism evidence="1 2">
    <name type="scientific">Mucilaginibacter antarcticus</name>
    <dbReference type="NCBI Taxonomy" id="1855725"/>
    <lineage>
        <taxon>Bacteria</taxon>
        <taxon>Pseudomonadati</taxon>
        <taxon>Bacteroidota</taxon>
        <taxon>Sphingobacteriia</taxon>
        <taxon>Sphingobacteriales</taxon>
        <taxon>Sphingobacteriaceae</taxon>
        <taxon>Mucilaginibacter</taxon>
    </lineage>
</organism>
<dbReference type="EMBL" id="JBHUON010000007">
    <property type="protein sequence ID" value="MFD2864668.1"/>
    <property type="molecule type" value="Genomic_DNA"/>
</dbReference>
<sequence>MKKSLYILFAIAVTFVAGCKNDEPDFSVGEKVYNTYQPTSKGSFWKYNKTALGGTAETETQTMIGKDILINKKTYSTIYTQSGTTENSSSYFSHQDDSYIKRVAFSGGIDVEYLYLKDNYVVGRTWTASVTEGGFVNGLPARIVGALVEKGITKSVSGKKFTDVMHTRLNFQYDEGDGFKTVEVIDYYVAKGVGIIETDYSDGTKVTATSLIIDYDIK</sequence>
<keyword evidence="2" id="KW-1185">Reference proteome</keyword>
<evidence type="ECO:0000313" key="2">
    <source>
        <dbReference type="Proteomes" id="UP001597601"/>
    </source>
</evidence>
<evidence type="ECO:0008006" key="3">
    <source>
        <dbReference type="Google" id="ProtNLM"/>
    </source>
</evidence>
<dbReference type="RefSeq" id="WP_377125551.1">
    <property type="nucleotide sequence ID" value="NZ_JBHUHN010000001.1"/>
</dbReference>
<protein>
    <recommendedName>
        <fullName evidence="3">Lipoprotein</fullName>
    </recommendedName>
</protein>
<dbReference type="Proteomes" id="UP001597601">
    <property type="component" value="Unassembled WGS sequence"/>
</dbReference>
<accession>A0ABW5XN55</accession>
<gene>
    <name evidence="1" type="ORF">ACFSYC_08200</name>
</gene>
<comment type="caution">
    <text evidence="1">The sequence shown here is derived from an EMBL/GenBank/DDBJ whole genome shotgun (WGS) entry which is preliminary data.</text>
</comment>
<proteinExistence type="predicted"/>
<evidence type="ECO:0000313" key="1">
    <source>
        <dbReference type="EMBL" id="MFD2864668.1"/>
    </source>
</evidence>